<name>I0IE70_PHYMF</name>
<dbReference type="Gene3D" id="1.10.40.60">
    <property type="entry name" value="EpsJ-like"/>
    <property type="match status" value="1"/>
</dbReference>
<evidence type="ECO:0000256" key="4">
    <source>
        <dbReference type="ARBA" id="ARBA00022475"/>
    </source>
</evidence>
<comment type="similarity">
    <text evidence="2">Belongs to the GSP K family.</text>
</comment>
<keyword evidence="7" id="KW-0653">Protein transport</keyword>
<evidence type="ECO:0000256" key="9">
    <source>
        <dbReference type="ARBA" id="ARBA00023136"/>
    </source>
</evidence>
<evidence type="ECO:0000256" key="1">
    <source>
        <dbReference type="ARBA" id="ARBA00004533"/>
    </source>
</evidence>
<proteinExistence type="inferred from homology"/>
<protein>
    <recommendedName>
        <fullName evidence="14">General secretion pathway protein K</fullName>
    </recommendedName>
</protein>
<keyword evidence="13" id="KW-1185">Reference proteome</keyword>
<evidence type="ECO:0000313" key="12">
    <source>
        <dbReference type="EMBL" id="BAM03558.1"/>
    </source>
</evidence>
<dbReference type="PANTHER" id="PTHR38831">
    <property type="entry name" value="TYPE II SECRETION SYSTEM PROTEIN K"/>
    <property type="match status" value="1"/>
</dbReference>
<evidence type="ECO:0000256" key="3">
    <source>
        <dbReference type="ARBA" id="ARBA00022448"/>
    </source>
</evidence>
<keyword evidence="8" id="KW-1133">Transmembrane helix</keyword>
<reference evidence="12 13" key="1">
    <citation type="submission" date="2012-02" db="EMBL/GenBank/DDBJ databases">
        <title>Complete genome sequence of Phycisphaera mikurensis NBRC 102666.</title>
        <authorList>
            <person name="Ankai A."/>
            <person name="Hosoyama A."/>
            <person name="Terui Y."/>
            <person name="Sekine M."/>
            <person name="Fukai R."/>
            <person name="Kato Y."/>
            <person name="Nakamura S."/>
            <person name="Yamada-Narita S."/>
            <person name="Kawakoshi A."/>
            <person name="Fukunaga Y."/>
            <person name="Yamazaki S."/>
            <person name="Fujita N."/>
        </authorList>
    </citation>
    <scope>NUCLEOTIDE SEQUENCE [LARGE SCALE GENOMIC DNA]</scope>
    <source>
        <strain evidence="13">NBRC 102666 / KCTC 22515 / FYK2301M01</strain>
    </source>
</reference>
<organism evidence="12 13">
    <name type="scientific">Phycisphaera mikurensis (strain NBRC 102666 / KCTC 22515 / FYK2301M01)</name>
    <dbReference type="NCBI Taxonomy" id="1142394"/>
    <lineage>
        <taxon>Bacteria</taxon>
        <taxon>Pseudomonadati</taxon>
        <taxon>Planctomycetota</taxon>
        <taxon>Phycisphaerae</taxon>
        <taxon>Phycisphaerales</taxon>
        <taxon>Phycisphaeraceae</taxon>
        <taxon>Phycisphaera</taxon>
    </lineage>
</organism>
<dbReference type="GO" id="GO:0009306">
    <property type="term" value="P:protein secretion"/>
    <property type="evidence" value="ECO:0007669"/>
    <property type="project" value="InterPro"/>
</dbReference>
<evidence type="ECO:0000259" key="11">
    <source>
        <dbReference type="Pfam" id="PF21687"/>
    </source>
</evidence>
<feature type="domain" description="T2SS protein K first SAM-like" evidence="11">
    <location>
        <begin position="132"/>
        <end position="193"/>
    </location>
</feature>
<keyword evidence="6" id="KW-0812">Transmembrane</keyword>
<evidence type="ECO:0000256" key="8">
    <source>
        <dbReference type="ARBA" id="ARBA00022989"/>
    </source>
</evidence>
<dbReference type="EMBL" id="AP012338">
    <property type="protein sequence ID" value="BAM03558.1"/>
    <property type="molecule type" value="Genomic_DNA"/>
</dbReference>
<dbReference type="AlphaFoldDB" id="I0IE70"/>
<keyword evidence="3" id="KW-0813">Transport</keyword>
<evidence type="ECO:0008006" key="14">
    <source>
        <dbReference type="Google" id="ProtNLM"/>
    </source>
</evidence>
<dbReference type="InterPro" id="IPR049179">
    <property type="entry name" value="T2SSK_SAM-like_2nd"/>
</dbReference>
<dbReference type="SUPFAM" id="SSF158544">
    <property type="entry name" value="GspK insert domain-like"/>
    <property type="match status" value="1"/>
</dbReference>
<dbReference type="Proteomes" id="UP000007881">
    <property type="component" value="Chromosome"/>
</dbReference>
<comment type="subcellular location">
    <subcellularLocation>
        <location evidence="1">Cell inner membrane</location>
    </subcellularLocation>
</comment>
<gene>
    <name evidence="12" type="ordered locus">PSMK_13990</name>
</gene>
<dbReference type="InterPro" id="IPR049031">
    <property type="entry name" value="T2SSK_SAM-like_1st"/>
</dbReference>
<dbReference type="eggNOG" id="COG1555">
    <property type="taxonomic scope" value="Bacteria"/>
</dbReference>
<dbReference type="RefSeq" id="WP_014436777.1">
    <property type="nucleotide sequence ID" value="NC_017080.1"/>
</dbReference>
<dbReference type="PANTHER" id="PTHR38831:SF2">
    <property type="entry name" value="TYPE II SECRETION SYSTEM PROTEIN K"/>
    <property type="match status" value="1"/>
</dbReference>
<accession>I0IE70</accession>
<feature type="domain" description="T2SS protein K second SAM-like" evidence="10">
    <location>
        <begin position="305"/>
        <end position="362"/>
    </location>
</feature>
<evidence type="ECO:0000256" key="2">
    <source>
        <dbReference type="ARBA" id="ARBA00007246"/>
    </source>
</evidence>
<dbReference type="InterPro" id="IPR038072">
    <property type="entry name" value="GspK_central_sf"/>
</dbReference>
<dbReference type="GO" id="GO:0005886">
    <property type="term" value="C:plasma membrane"/>
    <property type="evidence" value="ECO:0007669"/>
    <property type="project" value="UniProtKB-SubCell"/>
</dbReference>
<evidence type="ECO:0000256" key="7">
    <source>
        <dbReference type="ARBA" id="ARBA00022927"/>
    </source>
</evidence>
<dbReference type="HOGENOM" id="CLU_681251_0_0_0"/>
<dbReference type="Pfam" id="PF21687">
    <property type="entry name" value="T2SSK_1st"/>
    <property type="match status" value="1"/>
</dbReference>
<evidence type="ECO:0000256" key="5">
    <source>
        <dbReference type="ARBA" id="ARBA00022519"/>
    </source>
</evidence>
<sequence length="404" mass="42338">MRRSPARGAALLIVLWLLLLLGLVVLGLNRGSQLLAGESGAAVGAVQARWAARAGLEQVLERLETDLSPEDGPADAWWDDPEAFEEVELAPGFAFTVSTPGLAEGSVRFGPADLSGRLPINAATLGQIDALPTVSEENAGAIVDWRDANDDPSPGGAERAAYDALELPTDIRNGPFRTVAELRLVEGVDGFAYAGDPAAGVAGLADLTTPYSYDPDTTPSGQEKIRLDRLEASTLRERYRFTRGLADAVAEEDDVRSVFDLVGLDGGGGGERGEIDEIGFQWAADRVEDFVAADDADEERGPGRVNVNTAPLAVLEAILGPDVAADVAAGRTSAGFASLGDLTRQSLVPEDDFEAAAAGLTVRSRVFGVTSSGTAPGGRTATLRAVVDRGAAGERPVVRWLHDR</sequence>
<dbReference type="InterPro" id="IPR005628">
    <property type="entry name" value="GspK"/>
</dbReference>
<evidence type="ECO:0000256" key="6">
    <source>
        <dbReference type="ARBA" id="ARBA00022692"/>
    </source>
</evidence>
<dbReference type="KEGG" id="phm:PSMK_13990"/>
<dbReference type="STRING" id="1142394.PSMK_13990"/>
<keyword evidence="5" id="KW-0997">Cell inner membrane</keyword>
<dbReference type="Pfam" id="PF03934">
    <property type="entry name" value="T2SSK"/>
    <property type="match status" value="1"/>
</dbReference>
<dbReference type="eggNOG" id="COG3156">
    <property type="taxonomic scope" value="Bacteria"/>
</dbReference>
<evidence type="ECO:0000259" key="10">
    <source>
        <dbReference type="Pfam" id="PF03934"/>
    </source>
</evidence>
<evidence type="ECO:0000313" key="13">
    <source>
        <dbReference type="Proteomes" id="UP000007881"/>
    </source>
</evidence>
<keyword evidence="4" id="KW-1003">Cell membrane</keyword>
<keyword evidence="9" id="KW-0472">Membrane</keyword>